<sequence>MSPPLPESLENDSENVTKLLNVAMSPNLDEIEILPPLSDLPPSLRAVEFVSMRPRVVILPVMEEIEISPPLLGLPADASENAFNRSLIVRSPDMEEIEIFPAFPALPIVFLWLREKALILSLVVMLPVLEEIEILPPLLAFPSPRRACENEAILPSIKIFPDNEEIKIGPPLPALPVSERENERKFSPVVISPSASRMMGPPSPPSMTDVVSIMLTAILPGG</sequence>
<accession>A0A6M0SBN4</accession>
<organism evidence="1 2">
    <name type="scientific">Adonisia turfae CCMR0082</name>
    <dbReference type="NCBI Taxonomy" id="2304604"/>
    <lineage>
        <taxon>Bacteria</taxon>
        <taxon>Bacillati</taxon>
        <taxon>Cyanobacteriota</taxon>
        <taxon>Adonisia</taxon>
        <taxon>Adonisia turfae</taxon>
    </lineage>
</organism>
<evidence type="ECO:0000313" key="1">
    <source>
        <dbReference type="EMBL" id="NEZ65483.1"/>
    </source>
</evidence>
<name>A0A6M0SBN4_9CYAN</name>
<dbReference type="AlphaFoldDB" id="A0A6M0SBN4"/>
<dbReference type="EMBL" id="QZCE01000002">
    <property type="protein sequence ID" value="NEZ65483.1"/>
    <property type="molecule type" value="Genomic_DNA"/>
</dbReference>
<dbReference type="Proteomes" id="UP000473574">
    <property type="component" value="Unassembled WGS sequence"/>
</dbReference>
<reference evidence="1 2" key="1">
    <citation type="journal article" date="2020" name="Microb. Ecol.">
        <title>Ecogenomics of the Marine Benthic Filamentous Cyanobacterium Adonisia.</title>
        <authorList>
            <person name="Walter J.M."/>
            <person name="Coutinho F.H."/>
            <person name="Leomil L."/>
            <person name="Hargreaves P.I."/>
            <person name="Campeao M.E."/>
            <person name="Vieira V.V."/>
            <person name="Silva B.S."/>
            <person name="Fistarol G.O."/>
            <person name="Salomon P.S."/>
            <person name="Sawabe T."/>
            <person name="Mino S."/>
            <person name="Hosokawa M."/>
            <person name="Miyashita H."/>
            <person name="Maruyama F."/>
            <person name="van Verk M.C."/>
            <person name="Dutilh B.E."/>
            <person name="Thompson C.C."/>
            <person name="Thompson F.L."/>
        </authorList>
    </citation>
    <scope>NUCLEOTIDE SEQUENCE [LARGE SCALE GENOMIC DNA]</scope>
    <source>
        <strain evidence="1 2">CCMR0082</strain>
    </source>
</reference>
<comment type="caution">
    <text evidence="1">The sequence shown here is derived from an EMBL/GenBank/DDBJ whole genome shotgun (WGS) entry which is preliminary data.</text>
</comment>
<evidence type="ECO:0000313" key="2">
    <source>
        <dbReference type="Proteomes" id="UP000473574"/>
    </source>
</evidence>
<proteinExistence type="predicted"/>
<protein>
    <submittedName>
        <fullName evidence="1">Uncharacterized protein</fullName>
    </submittedName>
</protein>
<gene>
    <name evidence="1" type="ORF">D0962_22370</name>
</gene>